<evidence type="ECO:0000313" key="2">
    <source>
        <dbReference type="EMBL" id="WOJ91172.1"/>
    </source>
</evidence>
<keyword evidence="1" id="KW-0732">Signal</keyword>
<sequence length="112" mass="12059">MMTRYKKALLAIVTALPLSSALAISATPASAHDAGPVIAGAIGGFAAGAIIGSAMGHGGYYPAYSSGYYEGGYYPRHEYYAPVYARTCYLERRPIYDSWGDFAGYRRIRVCD</sequence>
<accession>A0ABZ0HWM3</accession>
<evidence type="ECO:0008006" key="4">
    <source>
        <dbReference type="Google" id="ProtNLM"/>
    </source>
</evidence>
<evidence type="ECO:0000256" key="1">
    <source>
        <dbReference type="SAM" id="SignalP"/>
    </source>
</evidence>
<keyword evidence="3" id="KW-1185">Reference proteome</keyword>
<organism evidence="2 3">
    <name type="scientific">Methylocapsa polymorpha</name>
    <dbReference type="NCBI Taxonomy" id="3080828"/>
    <lineage>
        <taxon>Bacteria</taxon>
        <taxon>Pseudomonadati</taxon>
        <taxon>Pseudomonadota</taxon>
        <taxon>Alphaproteobacteria</taxon>
        <taxon>Hyphomicrobiales</taxon>
        <taxon>Beijerinckiaceae</taxon>
        <taxon>Methylocapsa</taxon>
    </lineage>
</organism>
<feature type="chain" id="PRO_5046527493" description="Lectin-like protein BA14k" evidence="1">
    <location>
        <begin position="32"/>
        <end position="112"/>
    </location>
</feature>
<feature type="signal peptide" evidence="1">
    <location>
        <begin position="1"/>
        <end position="31"/>
    </location>
</feature>
<evidence type="ECO:0000313" key="3">
    <source>
        <dbReference type="Proteomes" id="UP001626536"/>
    </source>
</evidence>
<reference evidence="2 3" key="1">
    <citation type="submission" date="2023-10" db="EMBL/GenBank/DDBJ databases">
        <title>Novel methanotroph of the genus Methylocapsa from a subarctic wetland.</title>
        <authorList>
            <person name="Belova S.E."/>
            <person name="Oshkin I.Y."/>
            <person name="Miroshnikov K."/>
            <person name="Dedysh S.N."/>
        </authorList>
    </citation>
    <scope>NUCLEOTIDE SEQUENCE [LARGE SCALE GENOMIC DNA]</scope>
    <source>
        <strain evidence="2 3">RX1</strain>
    </source>
</reference>
<gene>
    <name evidence="2" type="ORF">RZS28_07840</name>
</gene>
<proteinExistence type="predicted"/>
<dbReference type="RefSeq" id="WP_407340762.1">
    <property type="nucleotide sequence ID" value="NZ_CP136862.1"/>
</dbReference>
<dbReference type="Proteomes" id="UP001626536">
    <property type="component" value="Chromosome"/>
</dbReference>
<dbReference type="EMBL" id="CP136862">
    <property type="protein sequence ID" value="WOJ91172.1"/>
    <property type="molecule type" value="Genomic_DNA"/>
</dbReference>
<name>A0ABZ0HWM3_9HYPH</name>
<protein>
    <recommendedName>
        <fullName evidence="4">Lectin-like protein BA14k</fullName>
    </recommendedName>
</protein>